<evidence type="ECO:0000313" key="1">
    <source>
        <dbReference type="EMBL" id="KAA2243402.1"/>
    </source>
</evidence>
<comment type="caution">
    <text evidence="1">The sequence shown here is derived from an EMBL/GenBank/DDBJ whole genome shotgun (WGS) entry which is preliminary data.</text>
</comment>
<reference evidence="1 2" key="2">
    <citation type="submission" date="2019-09" db="EMBL/GenBank/DDBJ databases">
        <authorList>
            <person name="Jin C."/>
        </authorList>
    </citation>
    <scope>NUCLEOTIDE SEQUENCE [LARGE SCALE GENOMIC DNA]</scope>
    <source>
        <strain evidence="1 2">BN140078</strain>
    </source>
</reference>
<accession>A0A5B2VYJ7</accession>
<dbReference type="AlphaFoldDB" id="A0A5B2VYJ7"/>
<protein>
    <submittedName>
        <fullName evidence="1">Uncharacterized protein</fullName>
    </submittedName>
</protein>
<name>A0A5B2VYJ7_9BACT</name>
<sequence length="266" mass="29895">MAILKEGIDFTGSIGNMTAYKMKGSDKIILRKKGGASKEKIHNHPRFELTRLNMSEFGGCAKAVKSIRKTLWYVKSLADHNFTPSLTELCLYIQKQDTQSKRGKRNVYVSRHRPLLEGFRLNEQTKFGDVVAGTLACTIDREKASATIQLPALLPGLNLQLPWKQPLFRFIFTLCVAEDAIFDARPGWENYPEPEQPAIAHLYTDWHMKEEPFDARKLALELNLPTPLEDRHTLIVAAGIEMGLPVSHNFVKTVKYAGCAEILAAG</sequence>
<keyword evidence="2" id="KW-1185">Reference proteome</keyword>
<organism evidence="1 2">
    <name type="scientific">Chitinophaga agrisoli</name>
    <dbReference type="NCBI Taxonomy" id="2607653"/>
    <lineage>
        <taxon>Bacteria</taxon>
        <taxon>Pseudomonadati</taxon>
        <taxon>Bacteroidota</taxon>
        <taxon>Chitinophagia</taxon>
        <taxon>Chitinophagales</taxon>
        <taxon>Chitinophagaceae</taxon>
        <taxon>Chitinophaga</taxon>
    </lineage>
</organism>
<dbReference type="RefSeq" id="WP_149838278.1">
    <property type="nucleotide sequence ID" value="NZ_VUOC01000002.1"/>
</dbReference>
<gene>
    <name evidence="1" type="ORF">F0L74_12945</name>
</gene>
<proteinExistence type="predicted"/>
<evidence type="ECO:0000313" key="2">
    <source>
        <dbReference type="Proteomes" id="UP000324611"/>
    </source>
</evidence>
<dbReference type="Proteomes" id="UP000324611">
    <property type="component" value="Unassembled WGS sequence"/>
</dbReference>
<reference evidence="1 2" key="1">
    <citation type="submission" date="2019-09" db="EMBL/GenBank/DDBJ databases">
        <title>Chitinophaga ginsengihumi sp. nov., isolated from soil of ginseng rhizosphere.</title>
        <authorList>
            <person name="Lee J."/>
        </authorList>
    </citation>
    <scope>NUCLEOTIDE SEQUENCE [LARGE SCALE GENOMIC DNA]</scope>
    <source>
        <strain evidence="1 2">BN140078</strain>
    </source>
</reference>
<dbReference type="EMBL" id="VUOC01000002">
    <property type="protein sequence ID" value="KAA2243402.1"/>
    <property type="molecule type" value="Genomic_DNA"/>
</dbReference>